<organism evidence="1 2">
    <name type="scientific">Brassica napus</name>
    <name type="common">Rape</name>
    <dbReference type="NCBI Taxonomy" id="3708"/>
    <lineage>
        <taxon>Eukaryota</taxon>
        <taxon>Viridiplantae</taxon>
        <taxon>Streptophyta</taxon>
        <taxon>Embryophyta</taxon>
        <taxon>Tracheophyta</taxon>
        <taxon>Spermatophyta</taxon>
        <taxon>Magnoliopsida</taxon>
        <taxon>eudicotyledons</taxon>
        <taxon>Gunneridae</taxon>
        <taxon>Pentapetalae</taxon>
        <taxon>rosids</taxon>
        <taxon>malvids</taxon>
        <taxon>Brassicales</taxon>
        <taxon>Brassicaceae</taxon>
        <taxon>Brassiceae</taxon>
        <taxon>Brassica</taxon>
    </lineage>
</organism>
<evidence type="ECO:0000313" key="1">
    <source>
        <dbReference type="EMBL" id="CDY48267.1"/>
    </source>
</evidence>
<reference evidence="1 2" key="1">
    <citation type="journal article" date="2014" name="Science">
        <title>Plant genetics. Early allopolyploid evolution in the post-Neolithic Brassica napus oilseed genome.</title>
        <authorList>
            <person name="Chalhoub B."/>
            <person name="Denoeud F."/>
            <person name="Liu S."/>
            <person name="Parkin I.A."/>
            <person name="Tang H."/>
            <person name="Wang X."/>
            <person name="Chiquet J."/>
            <person name="Belcram H."/>
            <person name="Tong C."/>
            <person name="Samans B."/>
            <person name="Correa M."/>
            <person name="Da Silva C."/>
            <person name="Just J."/>
            <person name="Falentin C."/>
            <person name="Koh C.S."/>
            <person name="Le Clainche I."/>
            <person name="Bernard M."/>
            <person name="Bento P."/>
            <person name="Noel B."/>
            <person name="Labadie K."/>
            <person name="Alberti A."/>
            <person name="Charles M."/>
            <person name="Arnaud D."/>
            <person name="Guo H."/>
            <person name="Daviaud C."/>
            <person name="Alamery S."/>
            <person name="Jabbari K."/>
            <person name="Zhao M."/>
            <person name="Edger P.P."/>
            <person name="Chelaifa H."/>
            <person name="Tack D."/>
            <person name="Lassalle G."/>
            <person name="Mestiri I."/>
            <person name="Schnel N."/>
            <person name="Le Paslier M.C."/>
            <person name="Fan G."/>
            <person name="Renault V."/>
            <person name="Bayer P.E."/>
            <person name="Golicz A.A."/>
            <person name="Manoli S."/>
            <person name="Lee T.H."/>
            <person name="Thi V.H."/>
            <person name="Chalabi S."/>
            <person name="Hu Q."/>
            <person name="Fan C."/>
            <person name="Tollenaere R."/>
            <person name="Lu Y."/>
            <person name="Battail C."/>
            <person name="Shen J."/>
            <person name="Sidebottom C.H."/>
            <person name="Wang X."/>
            <person name="Canaguier A."/>
            <person name="Chauveau A."/>
            <person name="Berard A."/>
            <person name="Deniot G."/>
            <person name="Guan M."/>
            <person name="Liu Z."/>
            <person name="Sun F."/>
            <person name="Lim Y.P."/>
            <person name="Lyons E."/>
            <person name="Town C.D."/>
            <person name="Bancroft I."/>
            <person name="Wang X."/>
            <person name="Meng J."/>
            <person name="Ma J."/>
            <person name="Pires J.C."/>
            <person name="King G.J."/>
            <person name="Brunel D."/>
            <person name="Delourme R."/>
            <person name="Renard M."/>
            <person name="Aury J.M."/>
            <person name="Adams K.L."/>
            <person name="Batley J."/>
            <person name="Snowdon R.J."/>
            <person name="Tost J."/>
            <person name="Edwards D."/>
            <person name="Zhou Y."/>
            <person name="Hua W."/>
            <person name="Sharpe A.G."/>
            <person name="Paterson A.H."/>
            <person name="Guan C."/>
            <person name="Wincker P."/>
        </authorList>
    </citation>
    <scope>NUCLEOTIDE SEQUENCE [LARGE SCALE GENOMIC DNA]</scope>
    <source>
        <strain evidence="2">cv. Darmor-bzh</strain>
    </source>
</reference>
<dbReference type="PaxDb" id="3708-A0A078IDZ4"/>
<sequence length="18" mass="2122">MGLCLIYNPRNIESTKRL</sequence>
<proteinExistence type="predicted"/>
<dbReference type="Proteomes" id="UP000028999">
    <property type="component" value="Unassembled WGS sequence"/>
</dbReference>
<dbReference type="EMBL" id="LK032763">
    <property type="protein sequence ID" value="CDY48267.1"/>
    <property type="molecule type" value="Genomic_DNA"/>
</dbReference>
<accession>A0A078IDZ4</accession>
<protein>
    <submittedName>
        <fullName evidence="1">BnaA05g10870D protein</fullName>
    </submittedName>
</protein>
<name>A0A078IDZ4_BRANA</name>
<gene>
    <name evidence="1" type="primary">BnaA05g10870D</name>
    <name evidence="1" type="ORF">GSBRNA2T00089137001</name>
</gene>
<keyword evidence="2" id="KW-1185">Reference proteome</keyword>
<dbReference type="AlphaFoldDB" id="A0A078IDZ4"/>
<evidence type="ECO:0000313" key="2">
    <source>
        <dbReference type="Proteomes" id="UP000028999"/>
    </source>
</evidence>